<reference evidence="1" key="1">
    <citation type="journal article" date="2015" name="Nature">
        <title>Complex archaea that bridge the gap between prokaryotes and eukaryotes.</title>
        <authorList>
            <person name="Spang A."/>
            <person name="Saw J.H."/>
            <person name="Jorgensen S.L."/>
            <person name="Zaremba-Niedzwiedzka K."/>
            <person name="Martijn J."/>
            <person name="Lind A.E."/>
            <person name="van Eijk R."/>
            <person name="Schleper C."/>
            <person name="Guy L."/>
            <person name="Ettema T.J."/>
        </authorList>
    </citation>
    <scope>NUCLEOTIDE SEQUENCE</scope>
</reference>
<dbReference type="EMBL" id="LAZR01049191">
    <property type="protein sequence ID" value="KKK90228.1"/>
    <property type="molecule type" value="Genomic_DNA"/>
</dbReference>
<gene>
    <name evidence="1" type="ORF">LCGC14_2725190</name>
</gene>
<proteinExistence type="predicted"/>
<evidence type="ECO:0000313" key="1">
    <source>
        <dbReference type="EMBL" id="KKK90228.1"/>
    </source>
</evidence>
<comment type="caution">
    <text evidence="1">The sequence shown here is derived from an EMBL/GenBank/DDBJ whole genome shotgun (WGS) entry which is preliminary data.</text>
</comment>
<name>A0A0F8Z900_9ZZZZ</name>
<accession>A0A0F8Z900</accession>
<sequence>MNTPLVVILFSWACHLSGYVSDDIPEIQFKPHAFFVEHVCGGRECSVEGWYNDKGIIYIDEQHKDMNSFAPSLVVHEMVHYLQPKDMDSCERERQAYSVQNLYIMEALASINVVMPKVCS</sequence>
<protein>
    <submittedName>
        <fullName evidence="1">Uncharacterized protein</fullName>
    </submittedName>
</protein>
<organism evidence="1">
    <name type="scientific">marine sediment metagenome</name>
    <dbReference type="NCBI Taxonomy" id="412755"/>
    <lineage>
        <taxon>unclassified sequences</taxon>
        <taxon>metagenomes</taxon>
        <taxon>ecological metagenomes</taxon>
    </lineage>
</organism>
<dbReference type="AlphaFoldDB" id="A0A0F8Z900"/>